<evidence type="ECO:0000313" key="5">
    <source>
        <dbReference type="EMBL" id="KZS46537.1"/>
    </source>
</evidence>
<comment type="similarity">
    <text evidence="1">Belongs to the glycosyltransferase 2 family.</text>
</comment>
<dbReference type="GeneID" id="97558141"/>
<dbReference type="SUPFAM" id="SSF53448">
    <property type="entry name" value="Nucleotide-diphospho-sugar transferases"/>
    <property type="match status" value="1"/>
</dbReference>
<evidence type="ECO:0000256" key="3">
    <source>
        <dbReference type="ARBA" id="ARBA00022679"/>
    </source>
</evidence>
<organism evidence="5 6">
    <name type="scientific">Paenibacillus glucanolyticus</name>
    <dbReference type="NCBI Taxonomy" id="59843"/>
    <lineage>
        <taxon>Bacteria</taxon>
        <taxon>Bacillati</taxon>
        <taxon>Bacillota</taxon>
        <taxon>Bacilli</taxon>
        <taxon>Bacillales</taxon>
        <taxon>Paenibacillaceae</taxon>
        <taxon>Paenibacillus</taxon>
    </lineage>
</organism>
<dbReference type="PANTHER" id="PTHR43630">
    <property type="entry name" value="POLY-BETA-1,6-N-ACETYL-D-GLUCOSAMINE SYNTHASE"/>
    <property type="match status" value="1"/>
</dbReference>
<comment type="caution">
    <text evidence="5">The sequence shown here is derived from an EMBL/GenBank/DDBJ whole genome shotgun (WGS) entry which is preliminary data.</text>
</comment>
<evidence type="ECO:0000256" key="4">
    <source>
        <dbReference type="SAM" id="Phobius"/>
    </source>
</evidence>
<evidence type="ECO:0000256" key="2">
    <source>
        <dbReference type="ARBA" id="ARBA00022676"/>
    </source>
</evidence>
<feature type="transmembrane region" description="Helical" evidence="4">
    <location>
        <begin position="303"/>
        <end position="327"/>
    </location>
</feature>
<dbReference type="STRING" id="59843.A3958_11240"/>
<dbReference type="PANTHER" id="PTHR43630:SF1">
    <property type="entry name" value="POLY-BETA-1,6-N-ACETYL-D-GLUCOSAMINE SYNTHASE"/>
    <property type="match status" value="1"/>
</dbReference>
<protein>
    <recommendedName>
        <fullName evidence="7">Glycosyl transferase family 2</fullName>
    </recommendedName>
</protein>
<dbReference type="Pfam" id="PF13641">
    <property type="entry name" value="Glyco_tranf_2_3"/>
    <property type="match status" value="1"/>
</dbReference>
<feature type="transmembrane region" description="Helical" evidence="4">
    <location>
        <begin position="6"/>
        <end position="33"/>
    </location>
</feature>
<dbReference type="CDD" id="cd06438">
    <property type="entry name" value="EpsO_like"/>
    <property type="match status" value="1"/>
</dbReference>
<sequence length="415" mass="48482">MNFEYVFGVGLTLIQYLLLFFWAYWMLISLFGFGKPKRLKEHEPEKRFLLLVPAHNEEAVIGHLVENLHNMDYPRDLYEVCVIADGCKDRTSEIARKLGATVIEHTYLPGEQKGKPYGIKYAIEQYGDRLIHEFDGIAFFDADNLVSLNYLREMNNHLLNGDKLIQCYLDSKNPNDNWVTIGYSVSYIFMNRSWQLAKSRLGLGNAIGGTGFCVDTTLFQTIGWTARSLTEDLEFTMQCLLEGVPARWCHFARVYDEKPESFRSSCIQRLRWARGHWDVCFKYAHRLMWRFVTRLDFKAFDGLMYLINPGKIVLSATTSLLVFISMATDLLDAHHLIPWQVWVICLLFQFIYVGYAQFLDSKNKVGIFRSYVYLYFFNLTYVPLFLWSLITMKNVNWNPTKHTRALQLSEIEVDQ</sequence>
<name>A0A163JE98_9BACL</name>
<keyword evidence="4" id="KW-0472">Membrane</keyword>
<dbReference type="EMBL" id="LWMH01000001">
    <property type="protein sequence ID" value="KZS46537.1"/>
    <property type="molecule type" value="Genomic_DNA"/>
</dbReference>
<keyword evidence="4" id="KW-1133">Transmembrane helix</keyword>
<dbReference type="Proteomes" id="UP000076796">
    <property type="component" value="Unassembled WGS sequence"/>
</dbReference>
<feature type="transmembrane region" description="Helical" evidence="4">
    <location>
        <begin position="371"/>
        <end position="390"/>
    </location>
</feature>
<evidence type="ECO:0000313" key="6">
    <source>
        <dbReference type="Proteomes" id="UP000076796"/>
    </source>
</evidence>
<keyword evidence="6" id="KW-1185">Reference proteome</keyword>
<feature type="transmembrane region" description="Helical" evidence="4">
    <location>
        <begin position="339"/>
        <end position="359"/>
    </location>
</feature>
<evidence type="ECO:0000256" key="1">
    <source>
        <dbReference type="ARBA" id="ARBA00006739"/>
    </source>
</evidence>
<dbReference type="RefSeq" id="WP_006207745.1">
    <property type="nucleotide sequence ID" value="NZ_CP147845.1"/>
</dbReference>
<keyword evidence="3" id="KW-0808">Transferase</keyword>
<accession>A0A163JE98</accession>
<dbReference type="GO" id="GO:0016757">
    <property type="term" value="F:glycosyltransferase activity"/>
    <property type="evidence" value="ECO:0007669"/>
    <property type="project" value="UniProtKB-KW"/>
</dbReference>
<dbReference type="OrthoDB" id="9797391at2"/>
<gene>
    <name evidence="5" type="ORF">AWU65_11720</name>
</gene>
<proteinExistence type="inferred from homology"/>
<dbReference type="Gene3D" id="3.90.550.10">
    <property type="entry name" value="Spore Coat Polysaccharide Biosynthesis Protein SpsA, Chain A"/>
    <property type="match status" value="1"/>
</dbReference>
<dbReference type="AlphaFoldDB" id="A0A163JE98"/>
<keyword evidence="4" id="KW-0812">Transmembrane</keyword>
<evidence type="ECO:0008006" key="7">
    <source>
        <dbReference type="Google" id="ProtNLM"/>
    </source>
</evidence>
<dbReference type="InterPro" id="IPR029044">
    <property type="entry name" value="Nucleotide-diphossugar_trans"/>
</dbReference>
<keyword evidence="2" id="KW-0328">Glycosyltransferase</keyword>
<reference evidence="5" key="1">
    <citation type="journal article" date="2016" name="Genome Announc.">
        <title>Draft genomes of two strains of Paenibacillus glucanolyticus with capability to degrade lignocellulose.</title>
        <authorList>
            <person name="Mathews S.L."/>
            <person name="Pawlak J."/>
            <person name="Grunden A.M."/>
        </authorList>
    </citation>
    <scope>NUCLEOTIDE SEQUENCE [LARGE SCALE GENOMIC DNA]</scope>
    <source>
        <strain evidence="5">SLM1</strain>
    </source>
</reference>